<name>A0ABS2L114_9MICO</name>
<dbReference type="Proteomes" id="UP000776164">
    <property type="component" value="Unassembled WGS sequence"/>
</dbReference>
<feature type="transmembrane region" description="Helical" evidence="2">
    <location>
        <begin position="62"/>
        <end position="87"/>
    </location>
</feature>
<dbReference type="RefSeq" id="WP_205106204.1">
    <property type="nucleotide sequence ID" value="NZ_BAAAHT010000001.1"/>
</dbReference>
<evidence type="ECO:0000256" key="1">
    <source>
        <dbReference type="SAM" id="MobiDB-lite"/>
    </source>
</evidence>
<dbReference type="EMBL" id="JAFBBU010000001">
    <property type="protein sequence ID" value="MBM7470450.1"/>
    <property type="molecule type" value="Genomic_DNA"/>
</dbReference>
<proteinExistence type="predicted"/>
<feature type="region of interest" description="Disordered" evidence="1">
    <location>
        <begin position="1"/>
        <end position="40"/>
    </location>
</feature>
<protein>
    <recommendedName>
        <fullName evidence="5">DNA/RNA endonuclease G</fullName>
    </recommendedName>
</protein>
<evidence type="ECO:0000256" key="2">
    <source>
        <dbReference type="SAM" id="Phobius"/>
    </source>
</evidence>
<evidence type="ECO:0000313" key="3">
    <source>
        <dbReference type="EMBL" id="MBM7470450.1"/>
    </source>
</evidence>
<gene>
    <name evidence="3" type="ORF">JOE66_000084</name>
</gene>
<sequence length="233" mass="23741">MTETESRTATTESARPVAARAQQPGAHATNAPDAAVGADSDPRLSRLYSRLRRRELHSPRSTAAIATALVVILVLAYVGTEIVLRLFGQPALLAAPSALAAGTADAATYPSGLLLAGGLIIVVVGLALLVVAVSPGRRARRALTSARAVVIADNEVVASSIARHAARAARTSPDNVTVSVSGRTALVHIVPASGVPVDTAAVRRAVEEHVGSLALGTGIRCRVTVAEHGKVGA</sequence>
<accession>A0ABS2L114</accession>
<feature type="transmembrane region" description="Helical" evidence="2">
    <location>
        <begin position="107"/>
        <end position="133"/>
    </location>
</feature>
<evidence type="ECO:0008006" key="5">
    <source>
        <dbReference type="Google" id="ProtNLM"/>
    </source>
</evidence>
<keyword evidence="4" id="KW-1185">Reference proteome</keyword>
<keyword evidence="2" id="KW-0472">Membrane</keyword>
<comment type="caution">
    <text evidence="3">The sequence shown here is derived from an EMBL/GenBank/DDBJ whole genome shotgun (WGS) entry which is preliminary data.</text>
</comment>
<keyword evidence="2" id="KW-1133">Transmembrane helix</keyword>
<keyword evidence="2" id="KW-0812">Transmembrane</keyword>
<organism evidence="3 4">
    <name type="scientific">Subtercola frigoramans</name>
    <dbReference type="NCBI Taxonomy" id="120298"/>
    <lineage>
        <taxon>Bacteria</taxon>
        <taxon>Bacillati</taxon>
        <taxon>Actinomycetota</taxon>
        <taxon>Actinomycetes</taxon>
        <taxon>Micrococcales</taxon>
        <taxon>Microbacteriaceae</taxon>
        <taxon>Subtercola</taxon>
    </lineage>
</organism>
<reference evidence="3 4" key="1">
    <citation type="submission" date="2021-01" db="EMBL/GenBank/DDBJ databases">
        <title>Sequencing the genomes of 1000 actinobacteria strains.</title>
        <authorList>
            <person name="Klenk H.-P."/>
        </authorList>
    </citation>
    <scope>NUCLEOTIDE SEQUENCE [LARGE SCALE GENOMIC DNA]</scope>
    <source>
        <strain evidence="3 4">DSM 13057</strain>
    </source>
</reference>
<evidence type="ECO:0000313" key="4">
    <source>
        <dbReference type="Proteomes" id="UP000776164"/>
    </source>
</evidence>